<reference evidence="1" key="2">
    <citation type="submission" date="2020-08" db="EMBL/GenBank/DDBJ databases">
        <title>Draft Genome Sequence of Cumin Blight Pathogen Alternaria burnsii.</title>
        <authorList>
            <person name="Feng Z."/>
        </authorList>
    </citation>
    <scope>NUCLEOTIDE SEQUENCE</scope>
    <source>
        <strain evidence="1">CBS107.38</strain>
    </source>
</reference>
<reference evidence="1" key="1">
    <citation type="submission" date="2020-01" db="EMBL/GenBank/DDBJ databases">
        <authorList>
            <person name="Feng Z.H.Z."/>
        </authorList>
    </citation>
    <scope>NUCLEOTIDE SEQUENCE</scope>
    <source>
        <strain evidence="1">CBS107.38</strain>
    </source>
</reference>
<protein>
    <submittedName>
        <fullName evidence="1">Uncharacterized protein</fullName>
    </submittedName>
</protein>
<organism evidence="1 2">
    <name type="scientific">Alternaria burnsii</name>
    <dbReference type="NCBI Taxonomy" id="1187904"/>
    <lineage>
        <taxon>Eukaryota</taxon>
        <taxon>Fungi</taxon>
        <taxon>Dikarya</taxon>
        <taxon>Ascomycota</taxon>
        <taxon>Pezizomycotina</taxon>
        <taxon>Dothideomycetes</taxon>
        <taxon>Pleosporomycetidae</taxon>
        <taxon>Pleosporales</taxon>
        <taxon>Pleosporineae</taxon>
        <taxon>Pleosporaceae</taxon>
        <taxon>Alternaria</taxon>
        <taxon>Alternaria sect. Alternaria</taxon>
    </lineage>
</organism>
<comment type="caution">
    <text evidence="1">The sequence shown here is derived from an EMBL/GenBank/DDBJ whole genome shotgun (WGS) entry which is preliminary data.</text>
</comment>
<dbReference type="AlphaFoldDB" id="A0A8H7BC37"/>
<keyword evidence="2" id="KW-1185">Reference proteome</keyword>
<evidence type="ECO:0000313" key="1">
    <source>
        <dbReference type="EMBL" id="KAF7680693.1"/>
    </source>
</evidence>
<evidence type="ECO:0000313" key="2">
    <source>
        <dbReference type="Proteomes" id="UP000596902"/>
    </source>
</evidence>
<proteinExistence type="predicted"/>
<name>A0A8H7BC37_9PLEO</name>
<dbReference type="Proteomes" id="UP000596902">
    <property type="component" value="Unassembled WGS sequence"/>
</dbReference>
<dbReference type="EMBL" id="JAAABM010000002">
    <property type="protein sequence ID" value="KAF7680693.1"/>
    <property type="molecule type" value="Genomic_DNA"/>
</dbReference>
<gene>
    <name evidence="1" type="ORF">GT037_002344</name>
</gene>
<sequence length="77" mass="7990">MLYWTRGLSTVGRATSLGVGSSAFADGAAIEEGEFASARGFPDNLQKLESRVVGGAHKAEIQPPRVVWSGDGDVLAA</sequence>
<dbReference type="GeneID" id="62200569"/>
<dbReference type="RefSeq" id="XP_038790683.1">
    <property type="nucleotide sequence ID" value="XM_038927391.1"/>
</dbReference>
<accession>A0A8H7BC37</accession>